<protein>
    <submittedName>
        <fullName evidence="1">Uncharacterized protein</fullName>
    </submittedName>
</protein>
<accession>A0A0A9FKJ3</accession>
<proteinExistence type="predicted"/>
<reference evidence="1" key="1">
    <citation type="submission" date="2014-09" db="EMBL/GenBank/DDBJ databases">
        <authorList>
            <person name="Magalhaes I.L.F."/>
            <person name="Oliveira U."/>
            <person name="Santos F.R."/>
            <person name="Vidigal T.H.D.A."/>
            <person name="Brescovit A.D."/>
            <person name="Santos A.J."/>
        </authorList>
    </citation>
    <scope>NUCLEOTIDE SEQUENCE</scope>
    <source>
        <tissue evidence="1">Shoot tissue taken approximately 20 cm above the soil surface</tissue>
    </source>
</reference>
<name>A0A0A9FKJ3_ARUDO</name>
<dbReference type="EMBL" id="GBRH01185029">
    <property type="protein sequence ID" value="JAE12867.1"/>
    <property type="molecule type" value="Transcribed_RNA"/>
</dbReference>
<organism evidence="1">
    <name type="scientific">Arundo donax</name>
    <name type="common">Giant reed</name>
    <name type="synonym">Donax arundinaceus</name>
    <dbReference type="NCBI Taxonomy" id="35708"/>
    <lineage>
        <taxon>Eukaryota</taxon>
        <taxon>Viridiplantae</taxon>
        <taxon>Streptophyta</taxon>
        <taxon>Embryophyta</taxon>
        <taxon>Tracheophyta</taxon>
        <taxon>Spermatophyta</taxon>
        <taxon>Magnoliopsida</taxon>
        <taxon>Liliopsida</taxon>
        <taxon>Poales</taxon>
        <taxon>Poaceae</taxon>
        <taxon>PACMAD clade</taxon>
        <taxon>Arundinoideae</taxon>
        <taxon>Arundineae</taxon>
        <taxon>Arundo</taxon>
    </lineage>
</organism>
<sequence length="11" mass="1365">MDSLCLIFFYL</sequence>
<evidence type="ECO:0000313" key="1">
    <source>
        <dbReference type="EMBL" id="JAE12867.1"/>
    </source>
</evidence>
<reference evidence="1" key="2">
    <citation type="journal article" date="2015" name="Data Brief">
        <title>Shoot transcriptome of the giant reed, Arundo donax.</title>
        <authorList>
            <person name="Barrero R.A."/>
            <person name="Guerrero F.D."/>
            <person name="Moolhuijzen P."/>
            <person name="Goolsby J.A."/>
            <person name="Tidwell J."/>
            <person name="Bellgard S.E."/>
            <person name="Bellgard M.I."/>
        </authorList>
    </citation>
    <scope>NUCLEOTIDE SEQUENCE</scope>
    <source>
        <tissue evidence="1">Shoot tissue taken approximately 20 cm above the soil surface</tissue>
    </source>
</reference>